<reference evidence="2" key="1">
    <citation type="submission" date="2023-06" db="EMBL/GenBank/DDBJ databases">
        <title>Genome-scale phylogeny and comparative genomics of the fungal order Sordariales.</title>
        <authorList>
            <consortium name="Lawrence Berkeley National Laboratory"/>
            <person name="Hensen N."/>
            <person name="Bonometti L."/>
            <person name="Westerberg I."/>
            <person name="Brannstrom I.O."/>
            <person name="Guillou S."/>
            <person name="Cros-Aarteil S."/>
            <person name="Calhoun S."/>
            <person name="Haridas S."/>
            <person name="Kuo A."/>
            <person name="Mondo S."/>
            <person name="Pangilinan J."/>
            <person name="Riley R."/>
            <person name="LaButti K."/>
            <person name="Andreopoulos B."/>
            <person name="Lipzen A."/>
            <person name="Chen C."/>
            <person name="Yanf M."/>
            <person name="Daum C."/>
            <person name="Ng V."/>
            <person name="Clum A."/>
            <person name="Steindorff A."/>
            <person name="Ohm R."/>
            <person name="Martin F."/>
            <person name="Silar P."/>
            <person name="Natvig D."/>
            <person name="Lalanne C."/>
            <person name="Gautier V."/>
            <person name="Ament-velasquez S.L."/>
            <person name="Kruys A."/>
            <person name="Hutchinson M.I."/>
            <person name="Powell A.J."/>
            <person name="Barry K."/>
            <person name="Miller A.N."/>
            <person name="Grigoriev I.V."/>
            <person name="Debuchy R."/>
            <person name="Gladieux P."/>
            <person name="Thoren M.H."/>
            <person name="Johannesson H."/>
        </authorList>
    </citation>
    <scope>NUCLEOTIDE SEQUENCE</scope>
    <source>
        <strain evidence="2">SMH2392-1A</strain>
    </source>
</reference>
<keyword evidence="3" id="KW-1185">Reference proteome</keyword>
<comment type="caution">
    <text evidence="2">The sequence shown here is derived from an EMBL/GenBank/DDBJ whole genome shotgun (WGS) entry which is preliminary data.</text>
</comment>
<evidence type="ECO:0000256" key="1">
    <source>
        <dbReference type="SAM" id="MobiDB-lite"/>
    </source>
</evidence>
<feature type="compositionally biased region" description="Basic residues" evidence="1">
    <location>
        <begin position="138"/>
        <end position="158"/>
    </location>
</feature>
<gene>
    <name evidence="2" type="ORF">B0T26DRAFT_680848</name>
</gene>
<dbReference type="EMBL" id="JAUIRO010000008">
    <property type="protein sequence ID" value="KAK0703106.1"/>
    <property type="molecule type" value="Genomic_DNA"/>
</dbReference>
<organism evidence="2 3">
    <name type="scientific">Lasiosphaeria miniovina</name>
    <dbReference type="NCBI Taxonomy" id="1954250"/>
    <lineage>
        <taxon>Eukaryota</taxon>
        <taxon>Fungi</taxon>
        <taxon>Dikarya</taxon>
        <taxon>Ascomycota</taxon>
        <taxon>Pezizomycotina</taxon>
        <taxon>Sordariomycetes</taxon>
        <taxon>Sordariomycetidae</taxon>
        <taxon>Sordariales</taxon>
        <taxon>Lasiosphaeriaceae</taxon>
        <taxon>Lasiosphaeria</taxon>
    </lineage>
</organism>
<name>A0AA39ZT26_9PEZI</name>
<evidence type="ECO:0000313" key="2">
    <source>
        <dbReference type="EMBL" id="KAK0703106.1"/>
    </source>
</evidence>
<proteinExistence type="predicted"/>
<accession>A0AA39ZT26</accession>
<dbReference type="GeneID" id="85323821"/>
<sequence length="175" mass="19600">MSRWRIFTLNAPRISFYAQVCAYLVVARPKRRSTCCNGRRRHGTHAVKAICSSTSDYVPMEMPSEMPSRLESSVLPKSAAITAFTTYAAAAKMPSAINTPITTRPRNEICTRRRNIIGARAKMTSGGADMGPGPGGRGPRRGRRPQHYGATHHYHHHQQQQQQQEQQQQPPQHVN</sequence>
<dbReference type="RefSeq" id="XP_060289965.1">
    <property type="nucleotide sequence ID" value="XM_060440551.1"/>
</dbReference>
<evidence type="ECO:0000313" key="3">
    <source>
        <dbReference type="Proteomes" id="UP001172101"/>
    </source>
</evidence>
<dbReference type="AlphaFoldDB" id="A0AA39ZT26"/>
<feature type="compositionally biased region" description="Low complexity" evidence="1">
    <location>
        <begin position="159"/>
        <end position="175"/>
    </location>
</feature>
<feature type="region of interest" description="Disordered" evidence="1">
    <location>
        <begin position="118"/>
        <end position="175"/>
    </location>
</feature>
<dbReference type="Proteomes" id="UP001172101">
    <property type="component" value="Unassembled WGS sequence"/>
</dbReference>
<protein>
    <submittedName>
        <fullName evidence="2">Uncharacterized protein</fullName>
    </submittedName>
</protein>
<feature type="compositionally biased region" description="Gly residues" evidence="1">
    <location>
        <begin position="128"/>
        <end position="137"/>
    </location>
</feature>